<organism evidence="3 4">
    <name type="scientific">Aldrovandia affinis</name>
    <dbReference type="NCBI Taxonomy" id="143900"/>
    <lineage>
        <taxon>Eukaryota</taxon>
        <taxon>Metazoa</taxon>
        <taxon>Chordata</taxon>
        <taxon>Craniata</taxon>
        <taxon>Vertebrata</taxon>
        <taxon>Euteleostomi</taxon>
        <taxon>Actinopterygii</taxon>
        <taxon>Neopterygii</taxon>
        <taxon>Teleostei</taxon>
        <taxon>Notacanthiformes</taxon>
        <taxon>Halosauridae</taxon>
        <taxon>Aldrovandia</taxon>
    </lineage>
</organism>
<proteinExistence type="predicted"/>
<gene>
    <name evidence="3" type="ORF">AAFF_G00253350</name>
</gene>
<dbReference type="EMBL" id="JAINUG010000034">
    <property type="protein sequence ID" value="KAJ8408700.1"/>
    <property type="molecule type" value="Genomic_DNA"/>
</dbReference>
<protein>
    <submittedName>
        <fullName evidence="3">Uncharacterized protein</fullName>
    </submittedName>
</protein>
<dbReference type="Proteomes" id="UP001221898">
    <property type="component" value="Unassembled WGS sequence"/>
</dbReference>
<feature type="region of interest" description="Disordered" evidence="2">
    <location>
        <begin position="95"/>
        <end position="116"/>
    </location>
</feature>
<keyword evidence="4" id="KW-1185">Reference proteome</keyword>
<comment type="caution">
    <text evidence="3">The sequence shown here is derived from an EMBL/GenBank/DDBJ whole genome shotgun (WGS) entry which is preliminary data.</text>
</comment>
<dbReference type="AlphaFoldDB" id="A0AAD7SU70"/>
<evidence type="ECO:0000313" key="4">
    <source>
        <dbReference type="Proteomes" id="UP001221898"/>
    </source>
</evidence>
<feature type="compositionally biased region" description="Basic residues" evidence="2">
    <location>
        <begin position="276"/>
        <end position="287"/>
    </location>
</feature>
<reference evidence="3" key="1">
    <citation type="journal article" date="2023" name="Science">
        <title>Genome structures resolve the early diversification of teleost fishes.</title>
        <authorList>
            <person name="Parey E."/>
            <person name="Louis A."/>
            <person name="Montfort J."/>
            <person name="Bouchez O."/>
            <person name="Roques C."/>
            <person name="Iampietro C."/>
            <person name="Lluch J."/>
            <person name="Castinel A."/>
            <person name="Donnadieu C."/>
            <person name="Desvignes T."/>
            <person name="Floi Bucao C."/>
            <person name="Jouanno E."/>
            <person name="Wen M."/>
            <person name="Mejri S."/>
            <person name="Dirks R."/>
            <person name="Jansen H."/>
            <person name="Henkel C."/>
            <person name="Chen W.J."/>
            <person name="Zahm M."/>
            <person name="Cabau C."/>
            <person name="Klopp C."/>
            <person name="Thompson A.W."/>
            <person name="Robinson-Rechavi M."/>
            <person name="Braasch I."/>
            <person name="Lecointre G."/>
            <person name="Bobe J."/>
            <person name="Postlethwait J.H."/>
            <person name="Berthelot C."/>
            <person name="Roest Crollius H."/>
            <person name="Guiguen Y."/>
        </authorList>
    </citation>
    <scope>NUCLEOTIDE SEQUENCE</scope>
    <source>
        <strain evidence="3">NC1722</strain>
    </source>
</reference>
<evidence type="ECO:0000313" key="3">
    <source>
        <dbReference type="EMBL" id="KAJ8408700.1"/>
    </source>
</evidence>
<feature type="region of interest" description="Disordered" evidence="2">
    <location>
        <begin position="268"/>
        <end position="299"/>
    </location>
</feature>
<sequence length="299" mass="35504">MEVALARERFGWRLEMGAERHQLEREREHVARVLENVEERRALEMKVWEKERESLEEEIQRGGERAESQWGRARDALQEKDRMVEDLCEELDVLATRAGPPGGGRPDVEPPLTEEDRLKLEIWGEVELVDAEREKMEKAMSWEMGRSKHEIRKLSKEREEARKLIASAVKQMDAAGRQMEAAETQIDAAKRRVEEAVQEREGMEEELVRGKELLERERDEKEEELARMQGLLEREIEEMEKAVRAMELLERDREEMEEEMASVKEQLVREMERASKDKRRRRRKRARFQPLGCCRKQED</sequence>
<evidence type="ECO:0000256" key="2">
    <source>
        <dbReference type="SAM" id="MobiDB-lite"/>
    </source>
</evidence>
<feature type="coiled-coil region" evidence="1">
    <location>
        <begin position="20"/>
        <end position="65"/>
    </location>
</feature>
<evidence type="ECO:0000256" key="1">
    <source>
        <dbReference type="SAM" id="Coils"/>
    </source>
</evidence>
<accession>A0AAD7SU70</accession>
<name>A0AAD7SU70_9TELE</name>
<keyword evidence="1" id="KW-0175">Coiled coil</keyword>